<protein>
    <recommendedName>
        <fullName evidence="1">Ig-like domain-containing protein</fullName>
    </recommendedName>
</protein>
<accession>A0AAV2QZG0</accession>
<name>A0AAV2QZG0_MEGNR</name>
<sequence>VTVVEGRLAVLPCDKDTSVPGDSVQIILWIKEGVHTPIYSYDYRQMIDGKPKETKPDVNSTLARRTSFRSDGSPAAMLVERIEPDDAGVYRCRVDFLLSPTRNTRVNLTVIVPPSRAQVTWSLGNSGQLAADGGVVGPFLQGDAPTLSCSNQDGWPPPRVTWYEGDALLDDDYEFDAINGTVENILNLGPLSRADLNRRLTCIA</sequence>
<comment type="caution">
    <text evidence="2">The sequence shown here is derived from an EMBL/GenBank/DDBJ whole genome shotgun (WGS) entry which is preliminary data.</text>
</comment>
<proteinExistence type="predicted"/>
<dbReference type="InterPro" id="IPR036179">
    <property type="entry name" value="Ig-like_dom_sf"/>
</dbReference>
<dbReference type="SMART" id="SM00409">
    <property type="entry name" value="IG"/>
    <property type="match status" value="1"/>
</dbReference>
<evidence type="ECO:0000313" key="2">
    <source>
        <dbReference type="EMBL" id="CAL4103460.1"/>
    </source>
</evidence>
<dbReference type="PANTHER" id="PTHR23278:SF19">
    <property type="entry name" value="OBSCURIN"/>
    <property type="match status" value="1"/>
</dbReference>
<keyword evidence="3" id="KW-1185">Reference proteome</keyword>
<dbReference type="EMBL" id="CAXKWB010012139">
    <property type="protein sequence ID" value="CAL4103460.1"/>
    <property type="molecule type" value="Genomic_DNA"/>
</dbReference>
<feature type="non-terminal residue" evidence="2">
    <location>
        <position position="204"/>
    </location>
</feature>
<feature type="non-terminal residue" evidence="2">
    <location>
        <position position="1"/>
    </location>
</feature>
<dbReference type="InterPro" id="IPR003599">
    <property type="entry name" value="Ig_sub"/>
</dbReference>
<feature type="domain" description="Ig-like" evidence="1">
    <location>
        <begin position="114"/>
        <end position="204"/>
    </location>
</feature>
<feature type="domain" description="Ig-like" evidence="1">
    <location>
        <begin position="1"/>
        <end position="109"/>
    </location>
</feature>
<dbReference type="PROSITE" id="PS50835">
    <property type="entry name" value="IG_LIKE"/>
    <property type="match status" value="2"/>
</dbReference>
<evidence type="ECO:0000259" key="1">
    <source>
        <dbReference type="PROSITE" id="PS50835"/>
    </source>
</evidence>
<dbReference type="Proteomes" id="UP001497623">
    <property type="component" value="Unassembled WGS sequence"/>
</dbReference>
<dbReference type="InterPro" id="IPR013783">
    <property type="entry name" value="Ig-like_fold"/>
</dbReference>
<dbReference type="SUPFAM" id="SSF48726">
    <property type="entry name" value="Immunoglobulin"/>
    <property type="match status" value="2"/>
</dbReference>
<evidence type="ECO:0000313" key="3">
    <source>
        <dbReference type="Proteomes" id="UP001497623"/>
    </source>
</evidence>
<dbReference type="PANTHER" id="PTHR23278">
    <property type="entry name" value="SIDESTEP PROTEIN"/>
    <property type="match status" value="1"/>
</dbReference>
<reference evidence="2 3" key="1">
    <citation type="submission" date="2024-05" db="EMBL/GenBank/DDBJ databases">
        <authorList>
            <person name="Wallberg A."/>
        </authorList>
    </citation>
    <scope>NUCLEOTIDE SEQUENCE [LARGE SCALE GENOMIC DNA]</scope>
</reference>
<gene>
    <name evidence="2" type="ORF">MNOR_LOCUS17565</name>
</gene>
<dbReference type="InterPro" id="IPR007110">
    <property type="entry name" value="Ig-like_dom"/>
</dbReference>
<dbReference type="Gene3D" id="2.60.40.10">
    <property type="entry name" value="Immunoglobulins"/>
    <property type="match status" value="2"/>
</dbReference>
<dbReference type="AlphaFoldDB" id="A0AAV2QZG0"/>
<organism evidence="2 3">
    <name type="scientific">Meganyctiphanes norvegica</name>
    <name type="common">Northern krill</name>
    <name type="synonym">Thysanopoda norvegica</name>
    <dbReference type="NCBI Taxonomy" id="48144"/>
    <lineage>
        <taxon>Eukaryota</taxon>
        <taxon>Metazoa</taxon>
        <taxon>Ecdysozoa</taxon>
        <taxon>Arthropoda</taxon>
        <taxon>Crustacea</taxon>
        <taxon>Multicrustacea</taxon>
        <taxon>Malacostraca</taxon>
        <taxon>Eumalacostraca</taxon>
        <taxon>Eucarida</taxon>
        <taxon>Euphausiacea</taxon>
        <taxon>Euphausiidae</taxon>
        <taxon>Meganyctiphanes</taxon>
    </lineage>
</organism>